<evidence type="ECO:0000259" key="5">
    <source>
        <dbReference type="Pfam" id="PF01095"/>
    </source>
</evidence>
<keyword evidence="4" id="KW-0732">Signal</keyword>
<name>A0A4Z0VAC6_9BACT</name>
<evidence type="ECO:0000256" key="2">
    <source>
        <dbReference type="ARBA" id="ARBA00022801"/>
    </source>
</evidence>
<accession>A0A4Z0VAC6</accession>
<dbReference type="InterPro" id="IPR011050">
    <property type="entry name" value="Pectin_lyase_fold/virulence"/>
</dbReference>
<dbReference type="Proteomes" id="UP000297635">
    <property type="component" value="Unassembled WGS sequence"/>
</dbReference>
<feature type="signal peptide" evidence="4">
    <location>
        <begin position="1"/>
        <end position="25"/>
    </location>
</feature>
<evidence type="ECO:0000256" key="1">
    <source>
        <dbReference type="ARBA" id="ARBA00008891"/>
    </source>
</evidence>
<dbReference type="InterPro" id="IPR000070">
    <property type="entry name" value="Pectinesterase_cat"/>
</dbReference>
<dbReference type="Pfam" id="PF01095">
    <property type="entry name" value="Pectinesterase"/>
    <property type="match status" value="2"/>
</dbReference>
<sequence>MSMNLSASISSSLAAVALLMLCGCAEESLTNPFHAVVAQDGSGDFLTVQEAVNAAPDSLTSPYLIFIKNGSYEENVVVPESKPYIHLIGQDKEQTIIHYKLNVGSEPENKDEEYWKYSVHNPESPAHPFEESGSVVLVKAPYFYTENISYVNDYGVSAQTGPQALAMKTRADCAAFNNCIFRSFQDTWMTSTKDEHRHYVNNCWIEGAVDYLYGGGDVLVENTTFYNVRSGSVIVAPCHTKAKYGYVMRNCVVDGNNAAADGTTLLGRPWHNSPQARFVNTVMRIPVAPEGWTNMGAIPGIFAEFGSRDSLGRPIDLSSRKTIYNYTSREGENITGESRTSITENEASALTYANMIPGEDGWDPRGMMSKLPVPANIRVDDVTVSWDAVNDARGYIVYDGDEVAGFTTGNRCTLSRVPEGGVKVQAVNAYGSLGNV</sequence>
<feature type="chain" id="PRO_5021367092" evidence="4">
    <location>
        <begin position="26"/>
        <end position="436"/>
    </location>
</feature>
<keyword evidence="7" id="KW-1185">Reference proteome</keyword>
<gene>
    <name evidence="6" type="ORF">EZ315_07180</name>
</gene>
<organism evidence="6 7">
    <name type="scientific">Duncaniella freteri</name>
    <dbReference type="NCBI Taxonomy" id="2530391"/>
    <lineage>
        <taxon>Bacteria</taxon>
        <taxon>Pseudomonadati</taxon>
        <taxon>Bacteroidota</taxon>
        <taxon>Bacteroidia</taxon>
        <taxon>Bacteroidales</taxon>
        <taxon>Muribaculaceae</taxon>
        <taxon>Duncaniella</taxon>
    </lineage>
</organism>
<feature type="domain" description="Pectinesterase catalytic" evidence="5">
    <location>
        <begin position="135"/>
        <end position="294"/>
    </location>
</feature>
<protein>
    <submittedName>
        <fullName evidence="6">Pectin esterase</fullName>
    </submittedName>
</protein>
<reference evidence="6 7" key="1">
    <citation type="submission" date="2019-02" db="EMBL/GenBank/DDBJ databases">
        <title>Isolation and identification of novel species under the genus Muribaculum.</title>
        <authorList>
            <person name="Miyake S."/>
            <person name="Ding Y."/>
            <person name="Low A."/>
            <person name="Soh M."/>
            <person name="Seedorf H."/>
        </authorList>
    </citation>
    <scope>NUCLEOTIDE SEQUENCE [LARGE SCALE GENOMIC DNA]</scope>
    <source>
        <strain evidence="6 7">TLL-A3</strain>
    </source>
</reference>
<dbReference type="GO" id="GO:0030599">
    <property type="term" value="F:pectinesterase activity"/>
    <property type="evidence" value="ECO:0007669"/>
    <property type="project" value="InterPro"/>
</dbReference>
<dbReference type="PANTHER" id="PTHR31321">
    <property type="entry name" value="ACYL-COA THIOESTER HYDROLASE YBHC-RELATED"/>
    <property type="match status" value="1"/>
</dbReference>
<dbReference type="Gene3D" id="2.60.40.10">
    <property type="entry name" value="Immunoglobulins"/>
    <property type="match status" value="1"/>
</dbReference>
<dbReference type="Gene3D" id="2.160.20.10">
    <property type="entry name" value="Single-stranded right-handed beta-helix, Pectin lyase-like"/>
    <property type="match status" value="1"/>
</dbReference>
<dbReference type="InterPro" id="IPR012334">
    <property type="entry name" value="Pectin_lyas_fold"/>
</dbReference>
<proteinExistence type="inferred from homology"/>
<dbReference type="GO" id="GO:0009279">
    <property type="term" value="C:cell outer membrane"/>
    <property type="evidence" value="ECO:0007669"/>
    <property type="project" value="TreeGrafter"/>
</dbReference>
<feature type="domain" description="Pectinesterase catalytic" evidence="5">
    <location>
        <begin position="35"/>
        <end position="103"/>
    </location>
</feature>
<comment type="caution">
    <text evidence="6">The sequence shown here is derived from an EMBL/GenBank/DDBJ whole genome shotgun (WGS) entry which is preliminary data.</text>
</comment>
<dbReference type="GO" id="GO:0042545">
    <property type="term" value="P:cell wall modification"/>
    <property type="evidence" value="ECO:0007669"/>
    <property type="project" value="InterPro"/>
</dbReference>
<evidence type="ECO:0000313" key="7">
    <source>
        <dbReference type="Proteomes" id="UP000297635"/>
    </source>
</evidence>
<dbReference type="SUPFAM" id="SSF51126">
    <property type="entry name" value="Pectin lyase-like"/>
    <property type="match status" value="1"/>
</dbReference>
<comment type="similarity">
    <text evidence="1">Belongs to the pectinesterase family.</text>
</comment>
<dbReference type="PANTHER" id="PTHR31321:SF57">
    <property type="entry name" value="PECTINESTERASE 53-RELATED"/>
    <property type="match status" value="1"/>
</dbReference>
<evidence type="ECO:0000256" key="4">
    <source>
        <dbReference type="SAM" id="SignalP"/>
    </source>
</evidence>
<keyword evidence="3" id="KW-0063">Aspartyl esterase</keyword>
<evidence type="ECO:0000313" key="6">
    <source>
        <dbReference type="EMBL" id="TGG40468.1"/>
    </source>
</evidence>
<keyword evidence="2" id="KW-0378">Hydrolase</keyword>
<dbReference type="AlphaFoldDB" id="A0A4Z0VAC6"/>
<dbReference type="EMBL" id="SJSA01000001">
    <property type="protein sequence ID" value="TGG40468.1"/>
    <property type="molecule type" value="Genomic_DNA"/>
</dbReference>
<evidence type="ECO:0000256" key="3">
    <source>
        <dbReference type="ARBA" id="ARBA00023085"/>
    </source>
</evidence>
<dbReference type="InterPro" id="IPR013783">
    <property type="entry name" value="Ig-like_fold"/>
</dbReference>